<dbReference type="Pfam" id="PF00355">
    <property type="entry name" value="Rieske"/>
    <property type="match status" value="1"/>
</dbReference>
<dbReference type="GO" id="GO:0016705">
    <property type="term" value="F:oxidoreductase activity, acting on paired donors, with incorporation or reduction of molecular oxygen"/>
    <property type="evidence" value="ECO:0007669"/>
    <property type="project" value="UniProtKB-ARBA"/>
</dbReference>
<dbReference type="PROSITE" id="PS51296">
    <property type="entry name" value="RIESKE"/>
    <property type="match status" value="1"/>
</dbReference>
<feature type="domain" description="Rieske" evidence="5">
    <location>
        <begin position="12"/>
        <end position="106"/>
    </location>
</feature>
<dbReference type="SUPFAM" id="SSF50022">
    <property type="entry name" value="ISP domain"/>
    <property type="match status" value="1"/>
</dbReference>
<dbReference type="EMBL" id="JACJPW010000010">
    <property type="protein sequence ID" value="MBD2180637.1"/>
    <property type="molecule type" value="Genomic_DNA"/>
</dbReference>
<dbReference type="RefSeq" id="WP_190463045.1">
    <property type="nucleotide sequence ID" value="NZ_JACJPW010000010.1"/>
</dbReference>
<keyword evidence="4" id="KW-0411">Iron-sulfur</keyword>
<evidence type="ECO:0000256" key="1">
    <source>
        <dbReference type="ARBA" id="ARBA00022714"/>
    </source>
</evidence>
<protein>
    <submittedName>
        <fullName evidence="6">Rieske (2Fe-2S) protein</fullName>
    </submittedName>
</protein>
<dbReference type="CDD" id="cd03467">
    <property type="entry name" value="Rieske"/>
    <property type="match status" value="1"/>
</dbReference>
<dbReference type="Proteomes" id="UP000641646">
    <property type="component" value="Unassembled WGS sequence"/>
</dbReference>
<keyword evidence="7" id="KW-1185">Reference proteome</keyword>
<dbReference type="InterPro" id="IPR036922">
    <property type="entry name" value="Rieske_2Fe-2S_sf"/>
</dbReference>
<reference evidence="6" key="2">
    <citation type="submission" date="2020-08" db="EMBL/GenBank/DDBJ databases">
        <authorList>
            <person name="Chen M."/>
            <person name="Teng W."/>
            <person name="Zhao L."/>
            <person name="Hu C."/>
            <person name="Zhou Y."/>
            <person name="Han B."/>
            <person name="Song L."/>
            <person name="Shu W."/>
        </authorList>
    </citation>
    <scope>NUCLEOTIDE SEQUENCE</scope>
    <source>
        <strain evidence="6">FACHB-1375</strain>
    </source>
</reference>
<organism evidence="6 7">
    <name type="scientific">Aerosakkonema funiforme FACHB-1375</name>
    <dbReference type="NCBI Taxonomy" id="2949571"/>
    <lineage>
        <taxon>Bacteria</taxon>
        <taxon>Bacillati</taxon>
        <taxon>Cyanobacteriota</taxon>
        <taxon>Cyanophyceae</taxon>
        <taxon>Oscillatoriophycideae</taxon>
        <taxon>Aerosakkonematales</taxon>
        <taxon>Aerosakkonemataceae</taxon>
        <taxon>Aerosakkonema</taxon>
    </lineage>
</organism>
<comment type="caution">
    <text evidence="6">The sequence shown here is derived from an EMBL/GenBank/DDBJ whole genome shotgun (WGS) entry which is preliminary data.</text>
</comment>
<keyword evidence="2" id="KW-0479">Metal-binding</keyword>
<evidence type="ECO:0000313" key="7">
    <source>
        <dbReference type="Proteomes" id="UP000641646"/>
    </source>
</evidence>
<dbReference type="GO" id="GO:0004497">
    <property type="term" value="F:monooxygenase activity"/>
    <property type="evidence" value="ECO:0007669"/>
    <property type="project" value="UniProtKB-ARBA"/>
</dbReference>
<gene>
    <name evidence="6" type="ORF">H6G03_05885</name>
</gene>
<dbReference type="PANTHER" id="PTHR21496:SF23">
    <property type="entry name" value="3-PHENYLPROPIONATE_CINNAMIC ACID DIOXYGENASE FERREDOXIN SUBUNIT"/>
    <property type="match status" value="1"/>
</dbReference>
<keyword evidence="3" id="KW-0408">Iron</keyword>
<evidence type="ECO:0000256" key="2">
    <source>
        <dbReference type="ARBA" id="ARBA00022723"/>
    </source>
</evidence>
<dbReference type="AlphaFoldDB" id="A0A926ZG09"/>
<dbReference type="Gene3D" id="2.102.10.10">
    <property type="entry name" value="Rieske [2Fe-2S] iron-sulphur domain"/>
    <property type="match status" value="1"/>
</dbReference>
<dbReference type="PANTHER" id="PTHR21496">
    <property type="entry name" value="FERREDOXIN-RELATED"/>
    <property type="match status" value="1"/>
</dbReference>
<dbReference type="GO" id="GO:0051537">
    <property type="term" value="F:2 iron, 2 sulfur cluster binding"/>
    <property type="evidence" value="ECO:0007669"/>
    <property type="project" value="UniProtKB-KW"/>
</dbReference>
<proteinExistence type="predicted"/>
<evidence type="ECO:0000259" key="5">
    <source>
        <dbReference type="PROSITE" id="PS51296"/>
    </source>
</evidence>
<evidence type="ECO:0000313" key="6">
    <source>
        <dbReference type="EMBL" id="MBD2180637.1"/>
    </source>
</evidence>
<dbReference type="GO" id="GO:0046872">
    <property type="term" value="F:metal ion binding"/>
    <property type="evidence" value="ECO:0007669"/>
    <property type="project" value="UniProtKB-KW"/>
</dbReference>
<evidence type="ECO:0000256" key="3">
    <source>
        <dbReference type="ARBA" id="ARBA00023004"/>
    </source>
</evidence>
<accession>A0A926ZG09</accession>
<evidence type="ECO:0000256" key="4">
    <source>
        <dbReference type="ARBA" id="ARBA00023014"/>
    </source>
</evidence>
<name>A0A926ZG09_9CYAN</name>
<sequence length="591" mass="66186">MTYSSVQPNSLLRAATLAELQEKGQLLIRLNQQTIALFYSKERVYAIDNRCPHMGFPLHSSVCKDGIVTCPWHYARFDRRSGGTFDSWADDVRSLRVQVTDGEIWIDLSVQVNPKAHQQQRLQDGLEQGISLVIAKSAIALLDLGVELTEPFQVGLTFGTRYNKAGWDTGLTMLTCMMNIMPYLDESDRPRALYQGLSAVARDSAEAPPHFRVHPLPTANLDFPTLKAWFRQFIEQRDREAAERCLMTAVQSGMSRTQIAEMLFAAATDHRYLDVGHVLDFINKALEALDAIDWQEAQPILASLVTGLANATRMEESSSWRYPVDLVAILETAFQQLPTALESGQLQRGQWIQPPELVSVLLGDNPQAIADSLLNALQSGCTEVQLAQIVAYAAALRVARFNTNNDHGDWNSAHHPFTFANAVHQGIRRVPTVELLRGVFDAAMSVYLNRFLNVPPARLPEPKDTIADPESLLSSLPELLDRQQQVNETGRLVAQYLYSGGKPERLMAILAKLMLRENRDFHVIQSIEAAFRLYTQLADPLEGVPVLVATARYLAAHAPRMRSHEQTYQMAYRLHQGLRLFEETDESVGDG</sequence>
<dbReference type="InterPro" id="IPR017941">
    <property type="entry name" value="Rieske_2Fe-2S"/>
</dbReference>
<keyword evidence="1" id="KW-0001">2Fe-2S</keyword>
<reference evidence="6" key="1">
    <citation type="journal article" date="2015" name="ISME J.">
        <title>Draft Genome Sequence of Streptomyces incarnatus NRRL8089, which Produces the Nucleoside Antibiotic Sinefungin.</title>
        <authorList>
            <person name="Oshima K."/>
            <person name="Hattori M."/>
            <person name="Shimizu H."/>
            <person name="Fukuda K."/>
            <person name="Nemoto M."/>
            <person name="Inagaki K."/>
            <person name="Tamura T."/>
        </authorList>
    </citation>
    <scope>NUCLEOTIDE SEQUENCE</scope>
    <source>
        <strain evidence="6">FACHB-1375</strain>
    </source>
</reference>